<dbReference type="FunFam" id="3.40.50.11860:FF:000001">
    <property type="entry name" value="2-(3-amino-3-carboxypropyl)histidine synthase subunit 2"/>
    <property type="match status" value="1"/>
</dbReference>
<dbReference type="PANTHER" id="PTHR10762:SF1">
    <property type="entry name" value="2-(3-AMINO-3-CARBOXYPROPYL)HISTIDINE SYNTHASE SUBUNIT 1"/>
    <property type="match status" value="1"/>
</dbReference>
<keyword evidence="6 10" id="KW-0479">Metal-binding</keyword>
<dbReference type="EMBL" id="LQMQ01000014">
    <property type="protein sequence ID" value="KUO41753.1"/>
    <property type="molecule type" value="Genomic_DNA"/>
</dbReference>
<evidence type="ECO:0000256" key="2">
    <source>
        <dbReference type="ARBA" id="ARBA00005156"/>
    </source>
</evidence>
<dbReference type="InterPro" id="IPR042264">
    <property type="entry name" value="DPH1/DPH2_2"/>
</dbReference>
<evidence type="ECO:0000256" key="6">
    <source>
        <dbReference type="ARBA" id="ARBA00022723"/>
    </source>
</evidence>
<gene>
    <name evidence="11" type="ORF">APZ16_00305</name>
</gene>
<dbReference type="InterPro" id="IPR022428">
    <property type="entry name" value="Dph2_arc"/>
</dbReference>
<dbReference type="InterPro" id="IPR042263">
    <property type="entry name" value="DPH1/DPH2_1"/>
</dbReference>
<keyword evidence="4 10" id="KW-0808">Transferase</keyword>
<protein>
    <recommendedName>
        <fullName evidence="3 10">2-(3-amino-3-carboxypropyl)histidine synthase</fullName>
        <ecNumber evidence="3 10">2.5.1.108</ecNumber>
    </recommendedName>
</protein>
<dbReference type="InterPro" id="IPR016435">
    <property type="entry name" value="DPH1/DPH2"/>
</dbReference>
<dbReference type="InterPro" id="IPR042265">
    <property type="entry name" value="DPH1/DPH2_3"/>
</dbReference>
<dbReference type="UniPathway" id="UPA00559"/>
<sequence length="340" mass="37137">MEFSAFAMYDLEEAAVREFLRRTGARRAALQLPAGLARLLPEISRPFDQLGVETVILAGSCYGACDLADEAAKKLGCDVLLHYGHADMGLRTVLPTLFVEARVKYSPIDSLRLALPELEFRRVGLVATVQHVGHLEEVAKFLAAHGIQAVVGGPSHRARYRGQILGCDVGCAREVAPIVDGFLYLGTGDFHPLGVAVATGKKVVAVNPVSGSFRILPPRQEEFLEKRRAMVARAALGESFGVITSTKRGQTRLGLAKSLVDLLRSEGKKAHLLVVDEVLPEAIENFSFDAWVCAACPRIPIDDADRFRRPVLTPFEVKVMLGRAPLEPYQLDEVSEKERG</sequence>
<evidence type="ECO:0000256" key="1">
    <source>
        <dbReference type="ARBA" id="ARBA00001966"/>
    </source>
</evidence>
<dbReference type="PIRSF" id="PIRSF004967">
    <property type="entry name" value="DPH1"/>
    <property type="match status" value="1"/>
</dbReference>
<evidence type="ECO:0000256" key="5">
    <source>
        <dbReference type="ARBA" id="ARBA00022691"/>
    </source>
</evidence>
<dbReference type="GO" id="GO:0051539">
    <property type="term" value="F:4 iron, 4 sulfur cluster binding"/>
    <property type="evidence" value="ECO:0007669"/>
    <property type="project" value="UniProtKB-UniRule"/>
</dbReference>
<comment type="cofactor">
    <cofactor evidence="1 10">
        <name>[4Fe-4S] cluster</name>
        <dbReference type="ChEBI" id="CHEBI:49883"/>
    </cofactor>
</comment>
<evidence type="ECO:0000313" key="12">
    <source>
        <dbReference type="Proteomes" id="UP000074294"/>
    </source>
</evidence>
<dbReference type="EC" id="2.5.1.108" evidence="3 10"/>
<evidence type="ECO:0000256" key="3">
    <source>
        <dbReference type="ARBA" id="ARBA00012221"/>
    </source>
</evidence>
<dbReference type="Proteomes" id="UP000074294">
    <property type="component" value="Unassembled WGS sequence"/>
</dbReference>
<dbReference type="Gene3D" id="3.40.50.11840">
    <property type="entry name" value="Diphthamide synthesis DPH1/DPH2 domain 1"/>
    <property type="match status" value="1"/>
</dbReference>
<dbReference type="GO" id="GO:0017183">
    <property type="term" value="P:protein histidyl modification to diphthamide"/>
    <property type="evidence" value="ECO:0007669"/>
    <property type="project" value="UniProtKB-UniRule"/>
</dbReference>
<evidence type="ECO:0000256" key="8">
    <source>
        <dbReference type="ARBA" id="ARBA00023014"/>
    </source>
</evidence>
<comment type="caution">
    <text evidence="11">The sequence shown here is derived from an EMBL/GenBank/DDBJ whole genome shotgun (WGS) entry which is preliminary data.</text>
</comment>
<comment type="pathway">
    <text evidence="2 10">Protein modification; peptidyl-diphthamide biosynthesis.</text>
</comment>
<dbReference type="SFLD" id="SFLDS00032">
    <property type="entry name" value="Radical_SAM_3-amino-3-carboxyp"/>
    <property type="match status" value="1"/>
</dbReference>
<comment type="function">
    <text evidence="10">Catalyzes the first step of diphthamide biosynthesis, i.e. the transfer of the 3-amino-3-carboxypropyl group from S-adenosyl-L-methionine (SAM) to the C2 position of the imidazole ring of the target histidine residue in translation elongation factor 2 (EF-2).</text>
</comment>
<dbReference type="PANTHER" id="PTHR10762">
    <property type="entry name" value="DIPHTHAMIDE BIOSYNTHESIS PROTEIN"/>
    <property type="match status" value="1"/>
</dbReference>
<keyword evidence="10" id="KW-0004">4Fe-4S</keyword>
<dbReference type="InterPro" id="IPR035435">
    <property type="entry name" value="DPH1/DPH2_euk_archaea"/>
</dbReference>
<organism evidence="11 12">
    <name type="scientific">Hadarchaeum yellowstonense</name>
    <dbReference type="NCBI Taxonomy" id="1776334"/>
    <lineage>
        <taxon>Archaea</taxon>
        <taxon>Methanobacteriati</taxon>
        <taxon>Candidatus Hadarchaeota</taxon>
        <taxon>Candidatus Hadarchaeia</taxon>
        <taxon>Candidatus Hadarchaeales</taxon>
        <taxon>Candidatus Hadarchaeaceae</taxon>
        <taxon>Candidatus Hadarchaeum</taxon>
    </lineage>
</organism>
<evidence type="ECO:0000256" key="9">
    <source>
        <dbReference type="ARBA" id="ARBA00048403"/>
    </source>
</evidence>
<name>A0A147JYS1_HADYE</name>
<keyword evidence="7 10" id="KW-0408">Iron</keyword>
<evidence type="ECO:0000313" key="11">
    <source>
        <dbReference type="EMBL" id="KUO41753.1"/>
    </source>
</evidence>
<dbReference type="AlphaFoldDB" id="A0A147JYS1"/>
<accession>A0A147JYS1</accession>
<keyword evidence="5 10" id="KW-0949">S-adenosyl-L-methionine</keyword>
<comment type="catalytic activity">
    <reaction evidence="9 10">
        <text>L-histidyl-[translation elongation factor 2] + S-adenosyl-L-methionine = 2-[(3S)-amino-3-carboxypropyl]-L-histidyl-[translation elongation factor 2] + S-methyl-5'-thioadenosine + H(+)</text>
        <dbReference type="Rhea" id="RHEA:36783"/>
        <dbReference type="Rhea" id="RHEA-COMP:9748"/>
        <dbReference type="Rhea" id="RHEA-COMP:9749"/>
        <dbReference type="ChEBI" id="CHEBI:15378"/>
        <dbReference type="ChEBI" id="CHEBI:17509"/>
        <dbReference type="ChEBI" id="CHEBI:29979"/>
        <dbReference type="ChEBI" id="CHEBI:59789"/>
        <dbReference type="ChEBI" id="CHEBI:73995"/>
        <dbReference type="EC" id="2.5.1.108"/>
    </reaction>
</comment>
<comment type="similarity">
    <text evidence="10">Belongs to the DPH1/DPH2 family.</text>
</comment>
<keyword evidence="8 10" id="KW-0411">Iron-sulfur</keyword>
<dbReference type="NCBIfam" id="TIGR00322">
    <property type="entry name" value="diphth2_R"/>
    <property type="match status" value="1"/>
</dbReference>
<dbReference type="NCBIfam" id="TIGR03682">
    <property type="entry name" value="arCOG04112"/>
    <property type="match status" value="1"/>
</dbReference>
<evidence type="ECO:0000256" key="4">
    <source>
        <dbReference type="ARBA" id="ARBA00022679"/>
    </source>
</evidence>
<dbReference type="STRING" id="1776334.APZ16_00305"/>
<evidence type="ECO:0000256" key="7">
    <source>
        <dbReference type="ARBA" id="ARBA00023004"/>
    </source>
</evidence>
<dbReference type="Gene3D" id="3.40.50.11850">
    <property type="entry name" value="Diphthamide synthesis DPH1/DPH2 domain 2"/>
    <property type="match status" value="1"/>
</dbReference>
<dbReference type="Pfam" id="PF01866">
    <property type="entry name" value="Diphthamide_syn"/>
    <property type="match status" value="1"/>
</dbReference>
<dbReference type="GO" id="GO:0046872">
    <property type="term" value="F:metal ion binding"/>
    <property type="evidence" value="ECO:0007669"/>
    <property type="project" value="UniProtKB-KW"/>
</dbReference>
<evidence type="ECO:0000256" key="10">
    <source>
        <dbReference type="PIRNR" id="PIRNR004967"/>
    </source>
</evidence>
<dbReference type="Gene3D" id="3.40.50.11860">
    <property type="entry name" value="Diphthamide synthesis DPH1/DPH2 domain 3"/>
    <property type="match status" value="1"/>
</dbReference>
<proteinExistence type="inferred from homology"/>
<dbReference type="GO" id="GO:0090560">
    <property type="term" value="F:2-(3-amino-3-carboxypropyl)histidine synthase activity"/>
    <property type="evidence" value="ECO:0007669"/>
    <property type="project" value="UniProtKB-UniRule"/>
</dbReference>
<reference evidence="11 12" key="1">
    <citation type="journal article" date="2016" name="Nat. Microbiol.">
        <title>Genomic inference of the metabolism of cosmopolitan subsurface Archaea, Hadesarchaea.</title>
        <authorList>
            <person name="Baker B.J."/>
            <person name="Saw J.H."/>
            <person name="Lind A.E."/>
            <person name="Lazar C.S."/>
            <person name="Hinrichs K.-U."/>
            <person name="Teske A.P."/>
            <person name="Ettema T.J."/>
        </authorList>
    </citation>
    <scope>NUCLEOTIDE SEQUENCE [LARGE SCALE GENOMIC DNA]</scope>
</reference>